<dbReference type="Proteomes" id="UP001354649">
    <property type="component" value="Unassembled WGS sequence"/>
</dbReference>
<evidence type="ECO:0000313" key="2">
    <source>
        <dbReference type="EMBL" id="MEE4584539.1"/>
    </source>
</evidence>
<proteinExistence type="predicted"/>
<accession>A0ABD5J9C1</accession>
<evidence type="ECO:0008006" key="4">
    <source>
        <dbReference type="Google" id="ProtNLM"/>
    </source>
</evidence>
<sequence>MQVRYPLSPPPGRFSPSPRRVRRAALGLAAALPASVLSGCGRRFGGGLRGRGDVLSRFAGLYDTSRCTRLPGFAPAHGRRPADAVAEGPHRSSRTEGT</sequence>
<dbReference type="AlphaFoldDB" id="A0ABD5J9C1"/>
<comment type="caution">
    <text evidence="2">The sequence shown here is derived from an EMBL/GenBank/DDBJ whole genome shotgun (WGS) entry which is preliminary data.</text>
</comment>
<organism evidence="2 3">
    <name type="scientific">Streptomyces antimycoticus</name>
    <dbReference type="NCBI Taxonomy" id="68175"/>
    <lineage>
        <taxon>Bacteria</taxon>
        <taxon>Bacillati</taxon>
        <taxon>Actinomycetota</taxon>
        <taxon>Actinomycetes</taxon>
        <taxon>Kitasatosporales</taxon>
        <taxon>Streptomycetaceae</taxon>
        <taxon>Streptomyces</taxon>
        <taxon>Streptomyces violaceusniger group</taxon>
    </lineage>
</organism>
<protein>
    <recommendedName>
        <fullName evidence="4">Lipoprotein</fullName>
    </recommendedName>
</protein>
<gene>
    <name evidence="2" type="ORF">V2K49_15445</name>
</gene>
<feature type="region of interest" description="Disordered" evidence="1">
    <location>
        <begin position="72"/>
        <end position="98"/>
    </location>
</feature>
<evidence type="ECO:0000313" key="3">
    <source>
        <dbReference type="Proteomes" id="UP001354649"/>
    </source>
</evidence>
<name>A0ABD5J9C1_9ACTN</name>
<evidence type="ECO:0000256" key="1">
    <source>
        <dbReference type="SAM" id="MobiDB-lite"/>
    </source>
</evidence>
<dbReference type="EMBL" id="JAZBJQ010000009">
    <property type="protein sequence ID" value="MEE4584539.1"/>
    <property type="molecule type" value="Genomic_DNA"/>
</dbReference>
<feature type="compositionally biased region" description="Basic and acidic residues" evidence="1">
    <location>
        <begin position="88"/>
        <end position="98"/>
    </location>
</feature>
<reference evidence="2 3" key="1">
    <citation type="submission" date="2023-11" db="EMBL/GenBank/DDBJ databases">
        <title>30 novel species of actinomycetes from the DSMZ collection.</title>
        <authorList>
            <person name="Nouioui I."/>
        </authorList>
    </citation>
    <scope>NUCLEOTIDE SEQUENCE [LARGE SCALE GENOMIC DNA]</scope>
    <source>
        <strain evidence="2 3">DSM 41602</strain>
    </source>
</reference>